<dbReference type="AlphaFoldDB" id="A0A512DQR0"/>
<reference evidence="1 2" key="1">
    <citation type="submission" date="2019-07" db="EMBL/GenBank/DDBJ databases">
        <title>Whole genome shotgun sequence of Skermanella aerolata NBRC 106429.</title>
        <authorList>
            <person name="Hosoyama A."/>
            <person name="Uohara A."/>
            <person name="Ohji S."/>
            <person name="Ichikawa N."/>
        </authorList>
    </citation>
    <scope>NUCLEOTIDE SEQUENCE [LARGE SCALE GENOMIC DNA]</scope>
    <source>
        <strain evidence="1 2">NBRC 106429</strain>
    </source>
</reference>
<comment type="caution">
    <text evidence="1">The sequence shown here is derived from an EMBL/GenBank/DDBJ whole genome shotgun (WGS) entry which is preliminary data.</text>
</comment>
<dbReference type="EMBL" id="BJYZ01000011">
    <property type="protein sequence ID" value="GEO38520.1"/>
    <property type="molecule type" value="Genomic_DNA"/>
</dbReference>
<evidence type="ECO:0000313" key="1">
    <source>
        <dbReference type="EMBL" id="GEO38520.1"/>
    </source>
</evidence>
<name>A0A512DQR0_9PROT</name>
<protein>
    <submittedName>
        <fullName evidence="1">Uncharacterized protein</fullName>
    </submittedName>
</protein>
<dbReference type="Proteomes" id="UP000321523">
    <property type="component" value="Unassembled WGS sequence"/>
</dbReference>
<keyword evidence="2" id="KW-1185">Reference proteome</keyword>
<sequence length="65" mass="7242">MMLPSNALSVSQKPNMAIRTTRIRKMTSGMKSFLSDGPDYTVTVLKRAHGRKVPRTVPIILTMLP</sequence>
<proteinExistence type="predicted"/>
<evidence type="ECO:0000313" key="2">
    <source>
        <dbReference type="Proteomes" id="UP000321523"/>
    </source>
</evidence>
<organism evidence="1 2">
    <name type="scientific">Skermanella aerolata</name>
    <dbReference type="NCBI Taxonomy" id="393310"/>
    <lineage>
        <taxon>Bacteria</taxon>
        <taxon>Pseudomonadati</taxon>
        <taxon>Pseudomonadota</taxon>
        <taxon>Alphaproteobacteria</taxon>
        <taxon>Rhodospirillales</taxon>
        <taxon>Azospirillaceae</taxon>
        <taxon>Skermanella</taxon>
    </lineage>
</organism>
<accession>A0A512DQR0</accession>
<gene>
    <name evidence="1" type="ORF">SAE02_26680</name>
</gene>